<sequence>MGAALPVGAGPALPVASRPVATDSRARRSRLPHTSAGQKAARNRPLTRVVSLHFHRHRTTPRIPIEEFIDTGEFRDALNWPLYTDHSGTAIVDQILQHEHLQAGLDALSARTGLPTLTLPHAKAQFRPPGITYRDLLTPAARKAVEEAYAAEFAYHRYTW</sequence>
<gene>
    <name evidence="2" type="ORF">RM641_01065</name>
</gene>
<evidence type="ECO:0000313" key="3">
    <source>
        <dbReference type="Proteomes" id="UP001183586"/>
    </source>
</evidence>
<feature type="compositionally biased region" description="Low complexity" evidence="1">
    <location>
        <begin position="1"/>
        <end position="16"/>
    </location>
</feature>
<dbReference type="Proteomes" id="UP001183586">
    <property type="component" value="Unassembled WGS sequence"/>
</dbReference>
<reference evidence="3" key="1">
    <citation type="submission" date="2023-07" db="EMBL/GenBank/DDBJ databases">
        <title>30 novel species of actinomycetes from the DSMZ collection.</title>
        <authorList>
            <person name="Nouioui I."/>
        </authorList>
    </citation>
    <scope>NUCLEOTIDE SEQUENCE [LARGE SCALE GENOMIC DNA]</scope>
    <source>
        <strain evidence="3">DSM 41921</strain>
    </source>
</reference>
<evidence type="ECO:0000313" key="2">
    <source>
        <dbReference type="EMBL" id="MDT0386013.1"/>
    </source>
</evidence>
<evidence type="ECO:0000256" key="1">
    <source>
        <dbReference type="SAM" id="MobiDB-lite"/>
    </source>
</evidence>
<proteinExistence type="predicted"/>
<dbReference type="RefSeq" id="WP_311678191.1">
    <property type="nucleotide sequence ID" value="NZ_JAVREU010000001.1"/>
</dbReference>
<organism evidence="2 3">
    <name type="scientific">Streptomyces dubilierae</name>
    <dbReference type="NCBI Taxonomy" id="3075533"/>
    <lineage>
        <taxon>Bacteria</taxon>
        <taxon>Bacillati</taxon>
        <taxon>Actinomycetota</taxon>
        <taxon>Actinomycetes</taxon>
        <taxon>Kitasatosporales</taxon>
        <taxon>Streptomycetaceae</taxon>
        <taxon>Streptomyces</taxon>
    </lineage>
</organism>
<protein>
    <submittedName>
        <fullName evidence="2">Uncharacterized protein</fullName>
    </submittedName>
</protein>
<feature type="region of interest" description="Disordered" evidence="1">
    <location>
        <begin position="1"/>
        <end position="44"/>
    </location>
</feature>
<name>A0ABU2P2N5_9ACTN</name>
<keyword evidence="3" id="KW-1185">Reference proteome</keyword>
<comment type="caution">
    <text evidence="2">The sequence shown here is derived from an EMBL/GenBank/DDBJ whole genome shotgun (WGS) entry which is preliminary data.</text>
</comment>
<accession>A0ABU2P2N5</accession>
<dbReference type="EMBL" id="JAVREU010000001">
    <property type="protein sequence ID" value="MDT0386013.1"/>
    <property type="molecule type" value="Genomic_DNA"/>
</dbReference>